<keyword evidence="1 2" id="KW-0456">Lyase</keyword>
<name>A0A844SDE5_9BRAD</name>
<feature type="active site" description="Proton donor/acceptor" evidence="3">
    <location>
        <position position="135"/>
    </location>
</feature>
<dbReference type="InterPro" id="IPR013785">
    <property type="entry name" value="Aldolase_TIM"/>
</dbReference>
<evidence type="ECO:0000256" key="1">
    <source>
        <dbReference type="ARBA" id="ARBA00023239"/>
    </source>
</evidence>
<dbReference type="GO" id="GO:0008840">
    <property type="term" value="F:4-hydroxy-tetrahydrodipicolinate synthase activity"/>
    <property type="evidence" value="ECO:0007669"/>
    <property type="project" value="TreeGrafter"/>
</dbReference>
<gene>
    <name evidence="5" type="ORF">GPL21_00410</name>
</gene>
<dbReference type="RefSeq" id="WP_157340381.1">
    <property type="nucleotide sequence ID" value="NZ_WQNF01000001.1"/>
</dbReference>
<dbReference type="EMBL" id="WQNF01000001">
    <property type="protein sequence ID" value="MVT63576.1"/>
    <property type="molecule type" value="Genomic_DNA"/>
</dbReference>
<proteinExistence type="inferred from homology"/>
<dbReference type="AlphaFoldDB" id="A0A844SDE5"/>
<protein>
    <submittedName>
        <fullName evidence="5">Dihydrodipicolinate synthase family protein</fullName>
    </submittedName>
</protein>
<evidence type="ECO:0000256" key="4">
    <source>
        <dbReference type="PIRSR" id="PIRSR001365-2"/>
    </source>
</evidence>
<comment type="similarity">
    <text evidence="2">Belongs to the DapA family.</text>
</comment>
<evidence type="ECO:0000313" key="6">
    <source>
        <dbReference type="Proteomes" id="UP000436468"/>
    </source>
</evidence>
<keyword evidence="6" id="KW-1185">Reference proteome</keyword>
<dbReference type="PRINTS" id="PR00146">
    <property type="entry name" value="DHPICSNTHASE"/>
</dbReference>
<dbReference type="SUPFAM" id="SSF51569">
    <property type="entry name" value="Aldolase"/>
    <property type="match status" value="1"/>
</dbReference>
<feature type="active site" description="Schiff-base intermediate with substrate" evidence="3">
    <location>
        <position position="163"/>
    </location>
</feature>
<dbReference type="PANTHER" id="PTHR12128:SF72">
    <property type="entry name" value="DIHYDRODIPICOLINATE SYNTHASE"/>
    <property type="match status" value="1"/>
</dbReference>
<dbReference type="InterPro" id="IPR002220">
    <property type="entry name" value="DapA-like"/>
</dbReference>
<evidence type="ECO:0000256" key="3">
    <source>
        <dbReference type="PIRSR" id="PIRSR001365-1"/>
    </source>
</evidence>
<dbReference type="Pfam" id="PF00701">
    <property type="entry name" value="DHDPS"/>
    <property type="match status" value="1"/>
</dbReference>
<comment type="caution">
    <text evidence="5">The sequence shown here is derived from an EMBL/GenBank/DDBJ whole genome shotgun (WGS) entry which is preliminary data.</text>
</comment>
<reference evidence="5 6" key="1">
    <citation type="submission" date="2019-12" db="EMBL/GenBank/DDBJ databases">
        <title>Draft genome sequences Bradyrhizobium cajani AMBPC1010, Bradyrhizobium pachyrhizi AMBPC1040 and Bradyrhizobium yuanmingense ALSPC3051, three plant growth promoting strains isolated from nodules of Cajanus cajan L. in Dominican Republic.</title>
        <authorList>
            <person name="Flores-Felix J.D."/>
            <person name="Araujo J."/>
            <person name="Diaz-Alcantara C."/>
            <person name="Gonzalez-Andres F."/>
            <person name="Velazquez E."/>
        </authorList>
    </citation>
    <scope>NUCLEOTIDE SEQUENCE [LARGE SCALE GENOMIC DNA]</scope>
    <source>
        <strain evidence="5 6">1040</strain>
    </source>
</reference>
<dbReference type="Gene3D" id="3.20.20.70">
    <property type="entry name" value="Aldolase class I"/>
    <property type="match status" value="1"/>
</dbReference>
<feature type="binding site" evidence="4">
    <location>
        <position position="47"/>
    </location>
    <ligand>
        <name>pyruvate</name>
        <dbReference type="ChEBI" id="CHEBI:15361"/>
    </ligand>
</feature>
<dbReference type="PANTHER" id="PTHR12128">
    <property type="entry name" value="DIHYDRODIPICOLINATE SYNTHASE"/>
    <property type="match status" value="1"/>
</dbReference>
<evidence type="ECO:0000256" key="2">
    <source>
        <dbReference type="PIRNR" id="PIRNR001365"/>
    </source>
</evidence>
<accession>A0A844SDE5</accession>
<organism evidence="5 6">
    <name type="scientific">Bradyrhizobium pachyrhizi</name>
    <dbReference type="NCBI Taxonomy" id="280333"/>
    <lineage>
        <taxon>Bacteria</taxon>
        <taxon>Pseudomonadati</taxon>
        <taxon>Pseudomonadota</taxon>
        <taxon>Alphaproteobacteria</taxon>
        <taxon>Hyphomicrobiales</taxon>
        <taxon>Nitrobacteraceae</taxon>
        <taxon>Bradyrhizobium</taxon>
    </lineage>
</organism>
<dbReference type="Proteomes" id="UP000436468">
    <property type="component" value="Unassembled WGS sequence"/>
</dbReference>
<dbReference type="SMART" id="SM01130">
    <property type="entry name" value="DHDPS"/>
    <property type="match status" value="1"/>
</dbReference>
<evidence type="ECO:0000313" key="5">
    <source>
        <dbReference type="EMBL" id="MVT63576.1"/>
    </source>
</evidence>
<sequence>MTKFRGVFPYLPTPLRSDGTVNGPVLRAICDDLIGAGVHGLAALGSTGEYAYLDADARAEVVRHTADAAQGRVPVIAGVAATTTREAIRQAKRCKELGADCILLVLESYFPLDERQIESFFLAVADSVALPLLIYTNPQFQKTDLSIDLIERLANHPQIQYVKDASNNTGRLLSIMNRCPELGVFAASSHIPIAVMMLGGLGWMAGPACILPRTSVKLYDLSVAARWGEAAALQRRLWRVNEVFAKFNLAACIKRGLSLQGYDVGLPAQPQSPLSEAAGAEVSDILKEFGELGTRASK</sequence>
<dbReference type="CDD" id="cd00408">
    <property type="entry name" value="DHDPS-like"/>
    <property type="match status" value="1"/>
</dbReference>
<dbReference type="PIRSF" id="PIRSF001365">
    <property type="entry name" value="DHDPS"/>
    <property type="match status" value="1"/>
</dbReference>
<feature type="binding site" evidence="4">
    <location>
        <position position="204"/>
    </location>
    <ligand>
        <name>pyruvate</name>
        <dbReference type="ChEBI" id="CHEBI:15361"/>
    </ligand>
</feature>